<evidence type="ECO:0000256" key="8">
    <source>
        <dbReference type="ARBA" id="ARBA00023316"/>
    </source>
</evidence>
<dbReference type="Gene3D" id="2.160.20.10">
    <property type="entry name" value="Single-stranded right-handed beta-helix, Pectin lyase-like"/>
    <property type="match status" value="1"/>
</dbReference>
<dbReference type="AlphaFoldDB" id="A0AAF0XZW6"/>
<comment type="subcellular location">
    <subcellularLocation>
        <location evidence="1">Secreted</location>
        <location evidence="1">Cell wall</location>
    </subcellularLocation>
</comment>
<reference evidence="13" key="2">
    <citation type="submission" date="2022-03" db="EMBL/GenBank/DDBJ databases">
        <title>Draft title - Genomic analysis of global carrot germplasm unveils the trajectory of domestication and the origin of high carotenoid orange carrot.</title>
        <authorList>
            <person name="Iorizzo M."/>
            <person name="Ellison S."/>
            <person name="Senalik D."/>
            <person name="Macko-Podgorni A."/>
            <person name="Grzebelus D."/>
            <person name="Bostan H."/>
            <person name="Rolling W."/>
            <person name="Curaba J."/>
            <person name="Simon P."/>
        </authorList>
    </citation>
    <scope>NUCLEOTIDE SEQUENCE</scope>
    <source>
        <tissue evidence="13">Leaf</tissue>
    </source>
</reference>
<dbReference type="GO" id="GO:0030599">
    <property type="term" value="F:pectinesterase activity"/>
    <property type="evidence" value="ECO:0007669"/>
    <property type="project" value="UniProtKB-UniRule"/>
</dbReference>
<dbReference type="PROSITE" id="PS00503">
    <property type="entry name" value="PECTINESTERASE_2"/>
    <property type="match status" value="1"/>
</dbReference>
<dbReference type="FunFam" id="2.160.20.10:FF:000029">
    <property type="entry name" value="Pectinesterase 4"/>
    <property type="match status" value="1"/>
</dbReference>
<evidence type="ECO:0000259" key="12">
    <source>
        <dbReference type="Pfam" id="PF01095"/>
    </source>
</evidence>
<comment type="catalytic activity">
    <reaction evidence="9 11">
        <text>[(1-&gt;4)-alpha-D-galacturonosyl methyl ester](n) + n H2O = [(1-&gt;4)-alpha-D-galacturonosyl](n) + n methanol + n H(+)</text>
        <dbReference type="Rhea" id="RHEA:22380"/>
        <dbReference type="Rhea" id="RHEA-COMP:14570"/>
        <dbReference type="Rhea" id="RHEA-COMP:14573"/>
        <dbReference type="ChEBI" id="CHEBI:15377"/>
        <dbReference type="ChEBI" id="CHEBI:15378"/>
        <dbReference type="ChEBI" id="CHEBI:17790"/>
        <dbReference type="ChEBI" id="CHEBI:140522"/>
        <dbReference type="ChEBI" id="CHEBI:140523"/>
        <dbReference type="EC" id="3.1.1.11"/>
    </reaction>
</comment>
<evidence type="ECO:0000256" key="7">
    <source>
        <dbReference type="ARBA" id="ARBA00023085"/>
    </source>
</evidence>
<dbReference type="GO" id="GO:0045490">
    <property type="term" value="P:pectin catabolic process"/>
    <property type="evidence" value="ECO:0007669"/>
    <property type="project" value="UniProtKB-UniRule"/>
</dbReference>
<evidence type="ECO:0000256" key="3">
    <source>
        <dbReference type="ARBA" id="ARBA00013229"/>
    </source>
</evidence>
<dbReference type="SUPFAM" id="SSF51126">
    <property type="entry name" value="Pectin lyase-like"/>
    <property type="match status" value="1"/>
</dbReference>
<evidence type="ECO:0000256" key="4">
    <source>
        <dbReference type="ARBA" id="ARBA00022512"/>
    </source>
</evidence>
<dbReference type="GO" id="GO:0042545">
    <property type="term" value="P:cell wall modification"/>
    <property type="evidence" value="ECO:0007669"/>
    <property type="project" value="UniProtKB-UniRule"/>
</dbReference>
<accession>A0AAF0XZW6</accession>
<keyword evidence="14" id="KW-1185">Reference proteome</keyword>
<evidence type="ECO:0000256" key="10">
    <source>
        <dbReference type="PROSITE-ProRule" id="PRU10040"/>
    </source>
</evidence>
<dbReference type="InterPro" id="IPR033131">
    <property type="entry name" value="Pectinesterase_Asp_AS"/>
</dbReference>
<organism evidence="13 14">
    <name type="scientific">Daucus carota subsp. sativus</name>
    <name type="common">Carrot</name>
    <dbReference type="NCBI Taxonomy" id="79200"/>
    <lineage>
        <taxon>Eukaryota</taxon>
        <taxon>Viridiplantae</taxon>
        <taxon>Streptophyta</taxon>
        <taxon>Embryophyta</taxon>
        <taxon>Tracheophyta</taxon>
        <taxon>Spermatophyta</taxon>
        <taxon>Magnoliopsida</taxon>
        <taxon>eudicotyledons</taxon>
        <taxon>Gunneridae</taxon>
        <taxon>Pentapetalae</taxon>
        <taxon>asterids</taxon>
        <taxon>campanulids</taxon>
        <taxon>Apiales</taxon>
        <taxon>Apiaceae</taxon>
        <taxon>Apioideae</taxon>
        <taxon>Scandiceae</taxon>
        <taxon>Daucinae</taxon>
        <taxon>Daucus</taxon>
        <taxon>Daucus sect. Daucus</taxon>
    </lineage>
</organism>
<evidence type="ECO:0000256" key="5">
    <source>
        <dbReference type="ARBA" id="ARBA00022525"/>
    </source>
</evidence>
<feature type="active site" evidence="10">
    <location>
        <position position="218"/>
    </location>
</feature>
<dbReference type="EC" id="3.1.1.11" evidence="3 11"/>
<evidence type="ECO:0000256" key="6">
    <source>
        <dbReference type="ARBA" id="ARBA00022801"/>
    </source>
</evidence>
<sequence>MIDKLTIVFQGLQGKAGGQSMAASRKLLQDPLPPDQVPAWVKPNWKNLLSGDAAKAKANAVVAADGSGKFKTICEAVKTIPADNPDMFIIYIKAGVYAENVVIGPNQPNVMVIGDGPTATKITGSKSEKSGANTLESSTFGKWHLYFLSHKLQLLSPSSFTCTPSNTAAPTEGPAVALRIAADKAVVINCKMDGYQDTLFAQVYRQYYRDCQISGTIDFVFGGSVSIFQNCHIMARKPALGQADLVLAQNREFANDISGIVLDGCTIKAEPALTSDKGVLSYLGRPWKEYSRMIVMNSDIDGFINPSGWDIWLPNKPNTQHSYIGEYNNKGPGADVSQRVKWPSYKKLSPTEAATYCPSTFLKADSWLPPTGVSVK</sequence>
<gene>
    <name evidence="13" type="ORF">DCAR_0935431</name>
</gene>
<keyword evidence="4" id="KW-0134">Cell wall</keyword>
<dbReference type="PANTHER" id="PTHR31707">
    <property type="entry name" value="PECTINESTERASE"/>
    <property type="match status" value="1"/>
</dbReference>
<dbReference type="Proteomes" id="UP000077755">
    <property type="component" value="Chromosome 9"/>
</dbReference>
<evidence type="ECO:0000256" key="11">
    <source>
        <dbReference type="RuleBase" id="RU000589"/>
    </source>
</evidence>
<evidence type="ECO:0000313" key="14">
    <source>
        <dbReference type="Proteomes" id="UP000077755"/>
    </source>
</evidence>
<keyword evidence="8" id="KW-0961">Cell wall biogenesis/degradation</keyword>
<keyword evidence="7 11" id="KW-0063">Aspartyl esterase</keyword>
<dbReference type="InterPro" id="IPR011050">
    <property type="entry name" value="Pectin_lyase_fold/virulence"/>
</dbReference>
<keyword evidence="6 11" id="KW-0378">Hydrolase</keyword>
<evidence type="ECO:0000256" key="9">
    <source>
        <dbReference type="ARBA" id="ARBA00047928"/>
    </source>
</evidence>
<evidence type="ECO:0000313" key="13">
    <source>
        <dbReference type="EMBL" id="WOH15884.1"/>
    </source>
</evidence>
<dbReference type="InterPro" id="IPR012334">
    <property type="entry name" value="Pectin_lyas_fold"/>
</dbReference>
<comment type="pathway">
    <text evidence="2 11">Glycan metabolism; pectin degradation; 2-dehydro-3-deoxy-D-gluconate from pectin: step 1/5.</text>
</comment>
<feature type="domain" description="Pectinesterase catalytic" evidence="12">
    <location>
        <begin position="59"/>
        <end position="364"/>
    </location>
</feature>
<evidence type="ECO:0000256" key="2">
    <source>
        <dbReference type="ARBA" id="ARBA00005184"/>
    </source>
</evidence>
<protein>
    <recommendedName>
        <fullName evidence="3 11">Pectinesterase</fullName>
        <ecNumber evidence="3 11">3.1.1.11</ecNumber>
    </recommendedName>
</protein>
<keyword evidence="5" id="KW-0964">Secreted</keyword>
<dbReference type="Pfam" id="PF01095">
    <property type="entry name" value="Pectinesterase"/>
    <property type="match status" value="1"/>
</dbReference>
<dbReference type="InterPro" id="IPR000070">
    <property type="entry name" value="Pectinesterase_cat"/>
</dbReference>
<dbReference type="EMBL" id="CP093351">
    <property type="protein sequence ID" value="WOH15884.1"/>
    <property type="molecule type" value="Genomic_DNA"/>
</dbReference>
<name>A0AAF0XZW6_DAUCS</name>
<evidence type="ECO:0000256" key="1">
    <source>
        <dbReference type="ARBA" id="ARBA00004191"/>
    </source>
</evidence>
<proteinExistence type="predicted"/>
<reference evidence="13" key="1">
    <citation type="journal article" date="2016" name="Nat. Genet.">
        <title>A high-quality carrot genome assembly provides new insights into carotenoid accumulation and asterid genome evolution.</title>
        <authorList>
            <person name="Iorizzo M."/>
            <person name="Ellison S."/>
            <person name="Senalik D."/>
            <person name="Zeng P."/>
            <person name="Satapoomin P."/>
            <person name="Huang J."/>
            <person name="Bowman M."/>
            <person name="Iovene M."/>
            <person name="Sanseverino W."/>
            <person name="Cavagnaro P."/>
            <person name="Yildiz M."/>
            <person name="Macko-Podgorni A."/>
            <person name="Moranska E."/>
            <person name="Grzebelus E."/>
            <person name="Grzebelus D."/>
            <person name="Ashrafi H."/>
            <person name="Zheng Z."/>
            <person name="Cheng S."/>
            <person name="Spooner D."/>
            <person name="Van Deynze A."/>
            <person name="Simon P."/>
        </authorList>
    </citation>
    <scope>NUCLEOTIDE SEQUENCE</scope>
    <source>
        <tissue evidence="13">Leaf</tissue>
    </source>
</reference>